<keyword evidence="3" id="KW-0547">Nucleotide-binding</keyword>
<organism evidence="6 7">
    <name type="scientific">Vibrio rumoiensis</name>
    <dbReference type="NCBI Taxonomy" id="76258"/>
    <lineage>
        <taxon>Bacteria</taxon>
        <taxon>Pseudomonadati</taxon>
        <taxon>Pseudomonadota</taxon>
        <taxon>Gammaproteobacteria</taxon>
        <taxon>Vibrionales</taxon>
        <taxon>Vibrionaceae</taxon>
        <taxon>Vibrio</taxon>
    </lineage>
</organism>
<evidence type="ECO:0000256" key="3">
    <source>
        <dbReference type="ARBA" id="ARBA00022741"/>
    </source>
</evidence>
<dbReference type="Proteomes" id="UP001607151">
    <property type="component" value="Unassembled WGS sequence"/>
</dbReference>
<feature type="domain" description="ABC transporter" evidence="5">
    <location>
        <begin position="253"/>
        <end position="495"/>
    </location>
</feature>
<keyword evidence="2" id="KW-0677">Repeat</keyword>
<keyword evidence="7" id="KW-1185">Reference proteome</keyword>
<dbReference type="CDD" id="cd03215">
    <property type="entry name" value="ABC_Carb_Monos_II"/>
    <property type="match status" value="1"/>
</dbReference>
<keyword evidence="1" id="KW-0813">Transport</keyword>
<accession>A0ABW7IWZ7</accession>
<gene>
    <name evidence="6" type="ORF">ACGRQ9_11095</name>
</gene>
<dbReference type="Pfam" id="PF00005">
    <property type="entry name" value="ABC_tran"/>
    <property type="match status" value="2"/>
</dbReference>
<sequence>MSSNNPILSLTGICKSFSGVKVLHDIDIDIMPGEVMGVLGENGAGKSTLLKIISGIYQRTSGSIHISGKPVNIDSPADAKALGIAMIPQEFNLISSLNVFENIFLGQEIKEKGLLNKGAMRRRTQELLSQLETKILPDTLIEDLSVAEKQMVEIAKALVNDAQIFIMDEPTTVLTNQEIGILFQLIDKLKQRGVTIIFISHKLKEVKQLCDRLIILRDGQLVSVDQVSHIDEQDMARKMVGRELNQVFPPRSQVTQDVALKVERLSIKNLLHDISFSVNKGEVLGFSGLIGSGRTETAEAIMGLRQHQGEVYIHQSPVKIKSINDAVKQGLAYLSEDRQGCGLTMNFDLIENVSLISLKHYCKGFINHKKAEQKTQDYVSQFSIKAASLETELLYLSGGNQQKVYLSKWMDTQPNILILDEPTRGVDVNTKKDIYHFIHNLTEQGLAVIVISSDMEELIGLAHRIIVMRDGTIQGELKQEEITEENIMFLAAGLQARPETAPTQRKEVIL</sequence>
<evidence type="ECO:0000256" key="1">
    <source>
        <dbReference type="ARBA" id="ARBA00022448"/>
    </source>
</evidence>
<dbReference type="RefSeq" id="WP_394607929.1">
    <property type="nucleotide sequence ID" value="NZ_JBIHSN010000002.1"/>
</dbReference>
<dbReference type="PROSITE" id="PS50893">
    <property type="entry name" value="ABC_TRANSPORTER_2"/>
    <property type="match status" value="2"/>
</dbReference>
<evidence type="ECO:0000256" key="4">
    <source>
        <dbReference type="ARBA" id="ARBA00022840"/>
    </source>
</evidence>
<dbReference type="InterPro" id="IPR003593">
    <property type="entry name" value="AAA+_ATPase"/>
</dbReference>
<evidence type="ECO:0000313" key="7">
    <source>
        <dbReference type="Proteomes" id="UP001607151"/>
    </source>
</evidence>
<comment type="caution">
    <text evidence="6">The sequence shown here is derived from an EMBL/GenBank/DDBJ whole genome shotgun (WGS) entry which is preliminary data.</text>
</comment>
<proteinExistence type="predicted"/>
<evidence type="ECO:0000256" key="2">
    <source>
        <dbReference type="ARBA" id="ARBA00022737"/>
    </source>
</evidence>
<dbReference type="GO" id="GO:0005524">
    <property type="term" value="F:ATP binding"/>
    <property type="evidence" value="ECO:0007669"/>
    <property type="project" value="UniProtKB-KW"/>
</dbReference>
<dbReference type="InterPro" id="IPR027417">
    <property type="entry name" value="P-loop_NTPase"/>
</dbReference>
<dbReference type="CDD" id="cd03216">
    <property type="entry name" value="ABC_Carb_Monos_I"/>
    <property type="match status" value="1"/>
</dbReference>
<protein>
    <submittedName>
        <fullName evidence="6">Sugar ABC transporter ATP-binding protein</fullName>
    </submittedName>
</protein>
<dbReference type="PANTHER" id="PTHR43790">
    <property type="entry name" value="CARBOHYDRATE TRANSPORT ATP-BINDING PROTEIN MG119-RELATED"/>
    <property type="match status" value="1"/>
</dbReference>
<reference evidence="6 7" key="1">
    <citation type="submission" date="2024-10" db="EMBL/GenBank/DDBJ databases">
        <authorList>
            <person name="Yibar A."/>
            <person name="Saticioglu I.B."/>
            <person name="Duman M."/>
            <person name="Ajmi N."/>
            <person name="Gurler F."/>
            <person name="Ay H."/>
            <person name="Onuk E."/>
            <person name="Guler S."/>
            <person name="Romalde J.L."/>
        </authorList>
    </citation>
    <scope>NUCLEOTIDE SEQUENCE [LARGE SCALE GENOMIC DNA]</scope>
    <source>
        <strain evidence="6 7">14-MA-B</strain>
    </source>
</reference>
<evidence type="ECO:0000259" key="5">
    <source>
        <dbReference type="PROSITE" id="PS50893"/>
    </source>
</evidence>
<feature type="domain" description="ABC transporter" evidence="5">
    <location>
        <begin position="8"/>
        <end position="243"/>
    </location>
</feature>
<dbReference type="EMBL" id="JBIHSN010000002">
    <property type="protein sequence ID" value="MFH0266002.1"/>
    <property type="molecule type" value="Genomic_DNA"/>
</dbReference>
<dbReference type="InterPro" id="IPR050107">
    <property type="entry name" value="ABC_carbohydrate_import_ATPase"/>
</dbReference>
<dbReference type="PANTHER" id="PTHR43790:SF9">
    <property type="entry name" value="GALACTOFURANOSE TRANSPORTER ATP-BINDING PROTEIN YTFR"/>
    <property type="match status" value="1"/>
</dbReference>
<name>A0ABW7IWZ7_9VIBR</name>
<dbReference type="InterPro" id="IPR003439">
    <property type="entry name" value="ABC_transporter-like_ATP-bd"/>
</dbReference>
<evidence type="ECO:0000313" key="6">
    <source>
        <dbReference type="EMBL" id="MFH0266002.1"/>
    </source>
</evidence>
<keyword evidence="4 6" id="KW-0067">ATP-binding</keyword>
<dbReference type="Gene3D" id="3.40.50.300">
    <property type="entry name" value="P-loop containing nucleotide triphosphate hydrolases"/>
    <property type="match status" value="2"/>
</dbReference>
<dbReference type="SMART" id="SM00382">
    <property type="entry name" value="AAA"/>
    <property type="match status" value="2"/>
</dbReference>
<dbReference type="SUPFAM" id="SSF52540">
    <property type="entry name" value="P-loop containing nucleoside triphosphate hydrolases"/>
    <property type="match status" value="2"/>
</dbReference>